<name>A0A1I0AV07_9FIRM</name>
<accession>A0A1I0AV07</accession>
<feature type="domain" description="Transposase IS116/IS110/IS902 C-terminal" evidence="3">
    <location>
        <begin position="282"/>
        <end position="367"/>
    </location>
</feature>
<dbReference type="Pfam" id="PF02371">
    <property type="entry name" value="Transposase_20"/>
    <property type="match status" value="1"/>
</dbReference>
<dbReference type="EMBL" id="FOIF01000027">
    <property type="protein sequence ID" value="SES98040.1"/>
    <property type="molecule type" value="Genomic_DNA"/>
</dbReference>
<evidence type="ECO:0000313" key="4">
    <source>
        <dbReference type="EMBL" id="SES98040.1"/>
    </source>
</evidence>
<sequence length="413" mass="46766">MPNTLFVGIDVSSQSLVVRFMDQDGNGPSKSFTTSNDLEGADKLVNDIVAYALKIDATNIKIGMESTSNYAWHLHLYLASSTELLSFKTMFYVLNPSVVKGFKKTYTHLPKTDDFDAFVIADCIRFGRVKHSKLPDFRYAALQRLTRFRYHLIQNLTKEKNRALNLIYLKFSSYVSDNPFSDTFGKASTSLIETFTPDEITAMPIESIVDFICSKGNNRLKNPVEIAKKLKSLANRAYRLDPNLADSVELTLTMSLENIRFLESQLKKLDKELEKQLKAFSHTLQTVPGIGPVIAAGIIAEIGDIHRFNNEAALAKFAGLVWNKYQSGNFNAEDTSLAKCGNFYLRYYLVEAANLLRMHVDEYKAFYYKKYKEVNKHQHKRALVLTARKTVRLVFTLLSKGQVFRPGGVVVNS</sequence>
<dbReference type="OrthoDB" id="9811278at2"/>
<organism evidence="4 5">
    <name type="scientific">Anaerobranca gottschalkii DSM 13577</name>
    <dbReference type="NCBI Taxonomy" id="1120990"/>
    <lineage>
        <taxon>Bacteria</taxon>
        <taxon>Bacillati</taxon>
        <taxon>Bacillota</taxon>
        <taxon>Clostridia</taxon>
        <taxon>Eubacteriales</taxon>
        <taxon>Proteinivoracaceae</taxon>
        <taxon>Anaerobranca</taxon>
    </lineage>
</organism>
<dbReference type="STRING" id="1120990.SAMN03080614_10274"/>
<evidence type="ECO:0000256" key="1">
    <source>
        <dbReference type="SAM" id="Coils"/>
    </source>
</evidence>
<dbReference type="PANTHER" id="PTHR33055:SF13">
    <property type="entry name" value="TRANSPOSASE"/>
    <property type="match status" value="1"/>
</dbReference>
<evidence type="ECO:0000259" key="2">
    <source>
        <dbReference type="Pfam" id="PF01548"/>
    </source>
</evidence>
<dbReference type="Proteomes" id="UP000243819">
    <property type="component" value="Unassembled WGS sequence"/>
</dbReference>
<dbReference type="GO" id="GO:0004803">
    <property type="term" value="F:transposase activity"/>
    <property type="evidence" value="ECO:0007669"/>
    <property type="project" value="InterPro"/>
</dbReference>
<dbReference type="AlphaFoldDB" id="A0A1I0AV07"/>
<gene>
    <name evidence="4" type="ORF">SAMN03080614_10274</name>
</gene>
<keyword evidence="1" id="KW-0175">Coiled coil</keyword>
<dbReference type="PANTHER" id="PTHR33055">
    <property type="entry name" value="TRANSPOSASE FOR INSERTION SEQUENCE ELEMENT IS1111A"/>
    <property type="match status" value="1"/>
</dbReference>
<dbReference type="RefSeq" id="WP_091350817.1">
    <property type="nucleotide sequence ID" value="NZ_FOIF01000027.1"/>
</dbReference>
<protein>
    <submittedName>
        <fullName evidence="4">Transposase and inactivated derivatives</fullName>
    </submittedName>
</protein>
<dbReference type="Pfam" id="PF01548">
    <property type="entry name" value="DEDD_Tnp_IS110"/>
    <property type="match status" value="1"/>
</dbReference>
<dbReference type="GO" id="GO:0006313">
    <property type="term" value="P:DNA transposition"/>
    <property type="evidence" value="ECO:0007669"/>
    <property type="project" value="InterPro"/>
</dbReference>
<proteinExistence type="predicted"/>
<dbReference type="InterPro" id="IPR002525">
    <property type="entry name" value="Transp_IS110-like_N"/>
</dbReference>
<dbReference type="NCBIfam" id="NF033542">
    <property type="entry name" value="transpos_IS110"/>
    <property type="match status" value="1"/>
</dbReference>
<feature type="coiled-coil region" evidence="1">
    <location>
        <begin position="252"/>
        <end position="279"/>
    </location>
</feature>
<keyword evidence="5" id="KW-1185">Reference proteome</keyword>
<reference evidence="5" key="1">
    <citation type="submission" date="2016-10" db="EMBL/GenBank/DDBJ databases">
        <authorList>
            <person name="Varghese N."/>
            <person name="Submissions S."/>
        </authorList>
    </citation>
    <scope>NUCLEOTIDE SEQUENCE [LARGE SCALE GENOMIC DNA]</scope>
    <source>
        <strain evidence="5">DSM 13577</strain>
    </source>
</reference>
<feature type="domain" description="Transposase IS110-like N-terminal" evidence="2">
    <location>
        <begin position="7"/>
        <end position="166"/>
    </location>
</feature>
<dbReference type="GO" id="GO:0003677">
    <property type="term" value="F:DNA binding"/>
    <property type="evidence" value="ECO:0007669"/>
    <property type="project" value="InterPro"/>
</dbReference>
<evidence type="ECO:0000259" key="3">
    <source>
        <dbReference type="Pfam" id="PF02371"/>
    </source>
</evidence>
<dbReference type="InterPro" id="IPR047650">
    <property type="entry name" value="Transpos_IS110"/>
</dbReference>
<dbReference type="InterPro" id="IPR003346">
    <property type="entry name" value="Transposase_20"/>
</dbReference>
<evidence type="ECO:0000313" key="5">
    <source>
        <dbReference type="Proteomes" id="UP000243819"/>
    </source>
</evidence>